<name>A0ABU5CKB2_9BACI</name>
<evidence type="ECO:0000313" key="2">
    <source>
        <dbReference type="Proteomes" id="UP001228376"/>
    </source>
</evidence>
<sequence>MSKMMLLVIDSFGIGAMDDCKKYVPSDCRANTYKHIRESMKGKLNIPTMYKLGLGTLVDNQPAPPYAFGYSKLAHHGADTYLGHQEIAGSCPKNPIKD</sequence>
<dbReference type="RefSeq" id="WP_320385058.1">
    <property type="nucleotide sequence ID" value="NZ_JAROCA020000002.1"/>
</dbReference>
<proteinExistence type="predicted"/>
<dbReference type="PANTHER" id="PTHR21110:SF0">
    <property type="entry name" value="PHOSPHOPENTOMUTASE"/>
    <property type="match status" value="1"/>
</dbReference>
<dbReference type="PANTHER" id="PTHR21110">
    <property type="entry name" value="PHOSPHOPENTOMUTASE"/>
    <property type="match status" value="1"/>
</dbReference>
<organism evidence="1 2">
    <name type="scientific">Tigheibacillus jepli</name>
    <dbReference type="NCBI Taxonomy" id="3035914"/>
    <lineage>
        <taxon>Bacteria</taxon>
        <taxon>Bacillati</taxon>
        <taxon>Bacillota</taxon>
        <taxon>Bacilli</taxon>
        <taxon>Bacillales</taxon>
        <taxon>Bacillaceae</taxon>
        <taxon>Tigheibacillus</taxon>
    </lineage>
</organism>
<dbReference type="Gene3D" id="3.40.720.10">
    <property type="entry name" value="Alkaline Phosphatase, subunit A"/>
    <property type="match status" value="1"/>
</dbReference>
<evidence type="ECO:0000313" key="1">
    <source>
        <dbReference type="EMBL" id="MDY0406740.1"/>
    </source>
</evidence>
<dbReference type="InterPro" id="IPR010045">
    <property type="entry name" value="DeoB"/>
</dbReference>
<comment type="caution">
    <text evidence="1">The sequence shown here is derived from an EMBL/GenBank/DDBJ whole genome shotgun (WGS) entry which is preliminary data.</text>
</comment>
<dbReference type="SUPFAM" id="SSF53649">
    <property type="entry name" value="Alkaline phosphatase-like"/>
    <property type="match status" value="1"/>
</dbReference>
<accession>A0ABU5CKB2</accession>
<evidence type="ECO:0008006" key="3">
    <source>
        <dbReference type="Google" id="ProtNLM"/>
    </source>
</evidence>
<dbReference type="EMBL" id="JAROCA020000002">
    <property type="protein sequence ID" value="MDY0406740.1"/>
    <property type="molecule type" value="Genomic_DNA"/>
</dbReference>
<gene>
    <name evidence="1" type="ORF">P5G51_016465</name>
</gene>
<dbReference type="InterPro" id="IPR017850">
    <property type="entry name" value="Alkaline_phosphatase_core_sf"/>
</dbReference>
<protein>
    <recommendedName>
        <fullName evidence="3">Phosphopentomutase</fullName>
    </recommendedName>
</protein>
<reference evidence="1 2" key="1">
    <citation type="submission" date="2023-10" db="EMBL/GenBank/DDBJ databases">
        <title>179-bfca-hs.</title>
        <authorList>
            <person name="Miliotis G."/>
            <person name="Sengupta P."/>
            <person name="Hameed A."/>
            <person name="Chuvochina M."/>
            <person name="Mcdonagh F."/>
            <person name="Simpson A.C."/>
            <person name="Singh N.K."/>
            <person name="Rekha P.D."/>
            <person name="Raman K."/>
            <person name="Hugenholtz P."/>
            <person name="Venkateswaran K."/>
        </authorList>
    </citation>
    <scope>NUCLEOTIDE SEQUENCE [LARGE SCALE GENOMIC DNA]</scope>
    <source>
        <strain evidence="1 2">179-BFC-A-HS</strain>
    </source>
</reference>
<keyword evidence="2" id="KW-1185">Reference proteome</keyword>
<dbReference type="Proteomes" id="UP001228376">
    <property type="component" value="Unassembled WGS sequence"/>
</dbReference>